<dbReference type="RefSeq" id="WP_034769397.1">
    <property type="nucleotide sequence ID" value="NZ_CCRF01000044.1"/>
</dbReference>
<evidence type="ECO:0000313" key="5">
    <source>
        <dbReference type="Proteomes" id="UP000040576"/>
    </source>
</evidence>
<dbReference type="InterPro" id="IPR020843">
    <property type="entry name" value="ER"/>
</dbReference>
<dbReference type="InterPro" id="IPR013154">
    <property type="entry name" value="ADH-like_N"/>
</dbReference>
<evidence type="ECO:0000313" key="4">
    <source>
        <dbReference type="EMBL" id="CEE01207.1"/>
    </source>
</evidence>
<keyword evidence="5" id="KW-1185">Reference proteome</keyword>
<dbReference type="PANTHER" id="PTHR48106:SF2">
    <property type="entry name" value="ZN2+-BINDING DEHYDROGENASE"/>
    <property type="match status" value="1"/>
</dbReference>
<accession>A0A090IU45</accession>
<evidence type="ECO:0000256" key="2">
    <source>
        <dbReference type="ARBA" id="ARBA00023002"/>
    </source>
</evidence>
<dbReference type="Gene3D" id="3.40.50.720">
    <property type="entry name" value="NAD(P)-binding Rossmann-like Domain"/>
    <property type="match status" value="1"/>
</dbReference>
<dbReference type="Pfam" id="PF00107">
    <property type="entry name" value="ADH_zinc_N"/>
    <property type="match status" value="1"/>
</dbReference>
<dbReference type="PANTHER" id="PTHR48106">
    <property type="entry name" value="QUINONE OXIDOREDUCTASE PIG3-RELATED"/>
    <property type="match status" value="1"/>
</dbReference>
<dbReference type="SUPFAM" id="SSF50129">
    <property type="entry name" value="GroES-like"/>
    <property type="match status" value="1"/>
</dbReference>
<dbReference type="Pfam" id="PF08240">
    <property type="entry name" value="ADH_N"/>
    <property type="match status" value="1"/>
</dbReference>
<proteinExistence type="predicted"/>
<dbReference type="Proteomes" id="UP000040576">
    <property type="component" value="Unassembled WGS sequence"/>
</dbReference>
<dbReference type="InterPro" id="IPR011032">
    <property type="entry name" value="GroES-like_sf"/>
</dbReference>
<keyword evidence="1" id="KW-0521">NADP</keyword>
<dbReference type="InterPro" id="IPR013149">
    <property type="entry name" value="ADH-like_C"/>
</dbReference>
<dbReference type="InterPro" id="IPR036291">
    <property type="entry name" value="NAD(P)-bd_dom_sf"/>
</dbReference>
<dbReference type="Gene3D" id="3.90.180.10">
    <property type="entry name" value="Medium-chain alcohol dehydrogenases, catalytic domain"/>
    <property type="match status" value="1"/>
</dbReference>
<dbReference type="CDD" id="cd05282">
    <property type="entry name" value="ETR_like"/>
    <property type="match status" value="1"/>
</dbReference>
<protein>
    <submittedName>
        <fullName evidence="4">Alcohol dehydrogenase</fullName>
    </submittedName>
</protein>
<keyword evidence="2" id="KW-0560">Oxidoreductase</keyword>
<evidence type="ECO:0000256" key="1">
    <source>
        <dbReference type="ARBA" id="ARBA00022857"/>
    </source>
</evidence>
<dbReference type="SMART" id="SM00829">
    <property type="entry name" value="PKS_ER"/>
    <property type="match status" value="1"/>
</dbReference>
<dbReference type="AlphaFoldDB" id="A0A090IU45"/>
<sequence>MNGNCIKFYQFGHPKDVLRVESKKIEPPREKEVLVRMLARPINPSDLIPIRGAYSHRISLPNIPGYEGVGIVEEVGPFVSKSLIGKRVLPLRGEGTWQELVKTTAEFAVPVPDSIDDFTAAQLYINPITAWVICTEVLKLRPNDVLLVNACGSSIGHIFVQLSKLLGFQIIAVTRNKKYTEDLLHFGASYVIDTSAFPLYETVMELTNGMGADAAIDSVGGSSGDELALSVRPNGKFITIGLLSGKQVNWADIVNKAKVNANIFHLRNWNQNVSVEKWQESFYHLIGLVTDKKLSLKGGDSKYDLLEVKKAIDVVESSKITKGKVFLTSHWDNTSLISIQ</sequence>
<name>A0A090IU45_9BACI</name>
<organism evidence="4 5">
    <name type="scientific">Caldibacillus thermoamylovorans</name>
    <dbReference type="NCBI Taxonomy" id="35841"/>
    <lineage>
        <taxon>Bacteria</taxon>
        <taxon>Bacillati</taxon>
        <taxon>Bacillota</taxon>
        <taxon>Bacilli</taxon>
        <taxon>Bacillales</taxon>
        <taxon>Bacillaceae</taxon>
        <taxon>Caldibacillus</taxon>
    </lineage>
</organism>
<reference evidence="4 5" key="1">
    <citation type="submission" date="2014-07" db="EMBL/GenBank/DDBJ databases">
        <authorList>
            <person name="Wibberg Daniel"/>
        </authorList>
    </citation>
    <scope>NUCLEOTIDE SEQUENCE [LARGE SCALE GENOMIC DNA]</scope>
</reference>
<evidence type="ECO:0000259" key="3">
    <source>
        <dbReference type="SMART" id="SM00829"/>
    </source>
</evidence>
<feature type="domain" description="Enoyl reductase (ER)" evidence="3">
    <location>
        <begin position="13"/>
        <end position="327"/>
    </location>
</feature>
<dbReference type="EMBL" id="CCRF01000044">
    <property type="protein sequence ID" value="CEE01207.1"/>
    <property type="molecule type" value="Genomic_DNA"/>
</dbReference>
<dbReference type="GO" id="GO:0070402">
    <property type="term" value="F:NADPH binding"/>
    <property type="evidence" value="ECO:0007669"/>
    <property type="project" value="TreeGrafter"/>
</dbReference>
<dbReference type="GO" id="GO:0016651">
    <property type="term" value="F:oxidoreductase activity, acting on NAD(P)H"/>
    <property type="evidence" value="ECO:0007669"/>
    <property type="project" value="TreeGrafter"/>
</dbReference>
<gene>
    <name evidence="4" type="ORF">BT1A1_1377</name>
</gene>
<dbReference type="SUPFAM" id="SSF51735">
    <property type="entry name" value="NAD(P)-binding Rossmann-fold domains"/>
    <property type="match status" value="1"/>
</dbReference>